<feature type="domain" description="Biotin carboxylation" evidence="10">
    <location>
        <begin position="1"/>
        <end position="446"/>
    </location>
</feature>
<evidence type="ECO:0000259" key="9">
    <source>
        <dbReference type="PROSITE" id="PS50975"/>
    </source>
</evidence>
<keyword evidence="5 8" id="KW-0067">ATP-binding</keyword>
<accession>A0A8T7LYR4</accession>
<dbReference type="PROSITE" id="PS00866">
    <property type="entry name" value="CPSASE_1"/>
    <property type="match status" value="1"/>
</dbReference>
<dbReference type="EMBL" id="JACATZ010000001">
    <property type="protein sequence ID" value="NWJ44510.1"/>
    <property type="molecule type" value="Genomic_DNA"/>
</dbReference>
<dbReference type="NCBIfam" id="TIGR00514">
    <property type="entry name" value="accC"/>
    <property type="match status" value="1"/>
</dbReference>
<dbReference type="Pfam" id="PF02785">
    <property type="entry name" value="Biotin_carb_C"/>
    <property type="match status" value="1"/>
</dbReference>
<dbReference type="SUPFAM" id="SSF56059">
    <property type="entry name" value="Glutathione synthetase ATP-binding domain-like"/>
    <property type="match status" value="1"/>
</dbReference>
<dbReference type="InterPro" id="IPR005479">
    <property type="entry name" value="CPAse_ATP-bd"/>
</dbReference>
<dbReference type="Proteomes" id="UP001431572">
    <property type="component" value="Chromosome 1"/>
</dbReference>
<dbReference type="PROSITE" id="PS00867">
    <property type="entry name" value="CPSASE_2"/>
    <property type="match status" value="1"/>
</dbReference>
<dbReference type="Proteomes" id="UP000521676">
    <property type="component" value="Unassembled WGS sequence"/>
</dbReference>
<dbReference type="FunFam" id="3.30.1490.20:FF:000018">
    <property type="entry name" value="Biotin carboxylase"/>
    <property type="match status" value="1"/>
</dbReference>
<dbReference type="GO" id="GO:0005524">
    <property type="term" value="F:ATP binding"/>
    <property type="evidence" value="ECO:0007669"/>
    <property type="project" value="UniProtKB-UniRule"/>
</dbReference>
<dbReference type="Pfam" id="PF02786">
    <property type="entry name" value="CPSase_L_D2"/>
    <property type="match status" value="1"/>
</dbReference>
<dbReference type="InterPro" id="IPR011761">
    <property type="entry name" value="ATP-grasp"/>
</dbReference>
<protein>
    <recommendedName>
        <fullName evidence="1">biotin carboxylase</fullName>
        <ecNumber evidence="1">6.3.4.14</ecNumber>
    </recommendedName>
</protein>
<proteinExistence type="predicted"/>
<evidence type="ECO:0000256" key="5">
    <source>
        <dbReference type="ARBA" id="ARBA00022840"/>
    </source>
</evidence>
<evidence type="ECO:0000313" key="12">
    <source>
        <dbReference type="EMBL" id="WJW66403.1"/>
    </source>
</evidence>
<dbReference type="GO" id="GO:0004075">
    <property type="term" value="F:biotin carboxylase activity"/>
    <property type="evidence" value="ECO:0007669"/>
    <property type="project" value="UniProtKB-EC"/>
</dbReference>
<dbReference type="InterPro" id="IPR050856">
    <property type="entry name" value="Biotin_carboxylase_complex"/>
</dbReference>
<sequence>MLKKVLIANRGEIAIRVIRACRDLGIATVAVFSEADRKSLHVRYADEAYLIGPAPARDSYLRIDRIINAAKKSGADAVHPGYGFLSERAEFAEACVEAGLVFIGPPAAAIRNMGDKVMAKQLARAAGVPLVPGTDAEAKTAAEAKSISDEIGYPVLIKAAAGGGGKGMRVVRSSDEIESAFGAATREAANSFGYGGVYIEKLLENVKHVEIQIIADSFGNAIHLGERECSMQRRHQKMLEEAPSMALDDDLRRRMGEVAVAAAKKANYVNAGTIEFLVTNDKKFYFMEMNTRLQVEHPVTELITGVDIVTEQLKIASGLPLSYKQEDIVLKGWAIECRITAEDPFNNFLPSIGIIERNVSPNGPGIRLDSAVFDGYEVSLYYDPMISKLITYGNDRLQAIERMQRALREYRLYGIKTTIPFHQQLLASEAFQSGEFYTTSLETNATLKPNQQYRPIEPVLAAIAGALIEETVQNEERQGKGVAHSIVNGNVEKSGWKEVARREVLRRG</sequence>
<dbReference type="AlphaFoldDB" id="A0A8T7LYR4"/>
<evidence type="ECO:0000313" key="14">
    <source>
        <dbReference type="Proteomes" id="UP001431572"/>
    </source>
</evidence>
<reference evidence="11 13" key="1">
    <citation type="submission" date="2020-06" db="EMBL/GenBank/DDBJ databases">
        <title>Anoxygenic phototrophic Chloroflexota member uses a Type I reaction center.</title>
        <authorList>
            <person name="Tsuji J.M."/>
            <person name="Shaw N.A."/>
            <person name="Nagashima S."/>
            <person name="Venkiteswaran J."/>
            <person name="Schiff S.L."/>
            <person name="Hanada S."/>
            <person name="Tank M."/>
            <person name="Neufeld J.D."/>
        </authorList>
    </citation>
    <scope>NUCLEOTIDE SEQUENCE [LARGE SCALE GENOMIC DNA]</scope>
    <source>
        <strain evidence="11">L227-S17</strain>
    </source>
</reference>
<evidence type="ECO:0000256" key="8">
    <source>
        <dbReference type="PROSITE-ProRule" id="PRU00409"/>
    </source>
</evidence>
<dbReference type="PANTHER" id="PTHR18866">
    <property type="entry name" value="CARBOXYLASE:PYRUVATE/ACETYL-COA/PROPIONYL-COA CARBOXYLASE"/>
    <property type="match status" value="1"/>
</dbReference>
<dbReference type="PROSITE" id="PS50979">
    <property type="entry name" value="BC"/>
    <property type="match status" value="1"/>
</dbReference>
<keyword evidence="14" id="KW-1185">Reference proteome</keyword>
<dbReference type="SUPFAM" id="SSF51246">
    <property type="entry name" value="Rudiment single hybrid motif"/>
    <property type="match status" value="1"/>
</dbReference>
<dbReference type="RefSeq" id="WP_341468287.1">
    <property type="nucleotide sequence ID" value="NZ_CP128399.1"/>
</dbReference>
<evidence type="ECO:0000313" key="11">
    <source>
        <dbReference type="EMBL" id="NWJ44510.1"/>
    </source>
</evidence>
<keyword evidence="4 8" id="KW-0547">Nucleotide-binding</keyword>
<evidence type="ECO:0000256" key="1">
    <source>
        <dbReference type="ARBA" id="ARBA00013263"/>
    </source>
</evidence>
<dbReference type="GO" id="GO:0046872">
    <property type="term" value="F:metal ion binding"/>
    <property type="evidence" value="ECO:0007669"/>
    <property type="project" value="UniProtKB-KW"/>
</dbReference>
<evidence type="ECO:0000256" key="6">
    <source>
        <dbReference type="ARBA" id="ARBA00022842"/>
    </source>
</evidence>
<keyword evidence="7" id="KW-0092">Biotin</keyword>
<dbReference type="FunFam" id="3.30.470.20:FF:000028">
    <property type="entry name" value="Methylcrotonoyl-CoA carboxylase subunit alpha, mitochondrial"/>
    <property type="match status" value="1"/>
</dbReference>
<keyword evidence="6" id="KW-0460">Magnesium</keyword>
<dbReference type="InterPro" id="IPR011054">
    <property type="entry name" value="Rudment_hybrid_motif"/>
</dbReference>
<name>A0A8T7LYR4_9CHLR</name>
<evidence type="ECO:0000313" key="13">
    <source>
        <dbReference type="Proteomes" id="UP000521676"/>
    </source>
</evidence>
<dbReference type="Pfam" id="PF00289">
    <property type="entry name" value="Biotin_carb_N"/>
    <property type="match status" value="1"/>
</dbReference>
<dbReference type="InterPro" id="IPR004549">
    <property type="entry name" value="Acetyl_CoA_COase_biotin_COase"/>
</dbReference>
<evidence type="ECO:0000256" key="4">
    <source>
        <dbReference type="ARBA" id="ARBA00022741"/>
    </source>
</evidence>
<evidence type="ECO:0000256" key="2">
    <source>
        <dbReference type="ARBA" id="ARBA00022598"/>
    </source>
</evidence>
<dbReference type="SMART" id="SM00878">
    <property type="entry name" value="Biotin_carb_C"/>
    <property type="match status" value="1"/>
</dbReference>
<gene>
    <name evidence="11" type="primary">accC</name>
    <name evidence="11" type="ORF">HXX08_01390</name>
    <name evidence="12" type="ORF">OZ401_002199</name>
</gene>
<dbReference type="FunFam" id="3.40.50.20:FF:000010">
    <property type="entry name" value="Propionyl-CoA carboxylase subunit alpha"/>
    <property type="match status" value="1"/>
</dbReference>
<dbReference type="SUPFAM" id="SSF52440">
    <property type="entry name" value="PreATP-grasp domain"/>
    <property type="match status" value="1"/>
</dbReference>
<dbReference type="InterPro" id="IPR005482">
    <property type="entry name" value="Biotin_COase_C"/>
</dbReference>
<dbReference type="PROSITE" id="PS50975">
    <property type="entry name" value="ATP_GRASP"/>
    <property type="match status" value="1"/>
</dbReference>
<evidence type="ECO:0000259" key="10">
    <source>
        <dbReference type="PROSITE" id="PS50979"/>
    </source>
</evidence>
<feature type="domain" description="ATP-grasp" evidence="9">
    <location>
        <begin position="120"/>
        <end position="317"/>
    </location>
</feature>
<dbReference type="NCBIfam" id="NF006367">
    <property type="entry name" value="PRK08591.1"/>
    <property type="match status" value="1"/>
</dbReference>
<evidence type="ECO:0000256" key="3">
    <source>
        <dbReference type="ARBA" id="ARBA00022723"/>
    </source>
</evidence>
<evidence type="ECO:0000256" key="7">
    <source>
        <dbReference type="ARBA" id="ARBA00023267"/>
    </source>
</evidence>
<keyword evidence="3" id="KW-0479">Metal-binding</keyword>
<dbReference type="EC" id="6.3.4.14" evidence="1"/>
<reference evidence="12" key="2">
    <citation type="journal article" date="2024" name="Nature">
        <title>Anoxygenic phototroph of the Chloroflexota uses a type I reaction centre.</title>
        <authorList>
            <person name="Tsuji J.M."/>
            <person name="Shaw N.A."/>
            <person name="Nagashima S."/>
            <person name="Venkiteswaran J.J."/>
            <person name="Schiff S.L."/>
            <person name="Watanabe T."/>
            <person name="Fukui M."/>
            <person name="Hanada S."/>
            <person name="Tank M."/>
            <person name="Neufeld J.D."/>
        </authorList>
    </citation>
    <scope>NUCLEOTIDE SEQUENCE</scope>
    <source>
        <strain evidence="12">L227-S17</strain>
    </source>
</reference>
<dbReference type="InterPro" id="IPR005481">
    <property type="entry name" value="BC-like_N"/>
</dbReference>
<dbReference type="PANTHER" id="PTHR18866:SF33">
    <property type="entry name" value="METHYLCROTONOYL-COA CARBOXYLASE SUBUNIT ALPHA, MITOCHONDRIAL-RELATED"/>
    <property type="match status" value="1"/>
</dbReference>
<dbReference type="InterPro" id="IPR016185">
    <property type="entry name" value="PreATP-grasp_dom_sf"/>
</dbReference>
<organism evidence="11 13">
    <name type="scientific">Candidatus Chlorohelix allophototropha</name>
    <dbReference type="NCBI Taxonomy" id="3003348"/>
    <lineage>
        <taxon>Bacteria</taxon>
        <taxon>Bacillati</taxon>
        <taxon>Chloroflexota</taxon>
        <taxon>Chloroflexia</taxon>
        <taxon>Candidatus Chloroheliales</taxon>
        <taxon>Candidatus Chloroheliaceae</taxon>
        <taxon>Candidatus Chlorohelix</taxon>
    </lineage>
</organism>
<dbReference type="EMBL" id="CP128399">
    <property type="protein sequence ID" value="WJW66403.1"/>
    <property type="molecule type" value="Genomic_DNA"/>
</dbReference>
<dbReference type="InterPro" id="IPR011764">
    <property type="entry name" value="Biotin_carboxylation_dom"/>
</dbReference>
<keyword evidence="2 11" id="KW-0436">Ligase</keyword>
<dbReference type="Gene3D" id="3.30.470.20">
    <property type="entry name" value="ATP-grasp fold, B domain"/>
    <property type="match status" value="1"/>
</dbReference>